<feature type="transmembrane region" description="Helical" evidence="5">
    <location>
        <begin position="330"/>
        <end position="354"/>
    </location>
</feature>
<evidence type="ECO:0000256" key="5">
    <source>
        <dbReference type="SAM" id="Phobius"/>
    </source>
</evidence>
<evidence type="ECO:0000256" key="4">
    <source>
        <dbReference type="ARBA" id="ARBA00023136"/>
    </source>
</evidence>
<dbReference type="SUPFAM" id="SSF103473">
    <property type="entry name" value="MFS general substrate transporter"/>
    <property type="match status" value="1"/>
</dbReference>
<dbReference type="HOGENOM" id="CLU_008455_13_0_1"/>
<feature type="transmembrane region" description="Helical" evidence="5">
    <location>
        <begin position="395"/>
        <end position="417"/>
    </location>
</feature>
<name>A0A0C9TXK5_SPHS4</name>
<dbReference type="Pfam" id="PF07690">
    <property type="entry name" value="MFS_1"/>
    <property type="match status" value="1"/>
</dbReference>
<dbReference type="PROSITE" id="PS50850">
    <property type="entry name" value="MFS"/>
    <property type="match status" value="1"/>
</dbReference>
<dbReference type="PANTHER" id="PTHR23502">
    <property type="entry name" value="MAJOR FACILITATOR SUPERFAMILY"/>
    <property type="match status" value="1"/>
</dbReference>
<feature type="transmembrane region" description="Helical" evidence="5">
    <location>
        <begin position="100"/>
        <end position="116"/>
    </location>
</feature>
<sequence length="496" mass="55229">MTFGILADPYLEHVPGTAALVDTNGRSGLKREGSNGKVILVPQPSNDPQDPLNWPRWRKEGVFWTLTFGAGLAGAIGHLLNPGFVVLSKEWGVSVDNNTLILTLGCFMLIQAPLAIKYGRRPVFLLGATLFFTCSIWSAVSQGLDSFTGSRALQGFGMAPFEALVTATIADIFFVHQRGVRTAIWSFAILAGINIAPIVNGFVIQSPRLGWRVCFWIITAMFGILLLGIVFLVPETVYDRDVRFDIDLGAVERIPVENSSDEGAEKSLEDPPSSLKENEIQVEEYPISVENSSPVEILSMRRFLPWSGYVAKENLLSVFLRPFRFLMSPIIWYGIFVYGFTVICYCIFLAAVSFQVFGMFSHNFNNYSHIIPIIYIGYLGWAIMAPRGVHWIGPVMMYTLINVGLNIGNTGVVAYIIDVHRKNAPECFALINFIKDLILYGFIRFANSWVTNMGVLKTFGILAGLSAFCILTTIPMYVYGKRARSFVARHPRIFLV</sequence>
<reference evidence="7 8" key="1">
    <citation type="submission" date="2014-06" db="EMBL/GenBank/DDBJ databases">
        <title>Evolutionary Origins and Diversification of the Mycorrhizal Mutualists.</title>
        <authorList>
            <consortium name="DOE Joint Genome Institute"/>
            <consortium name="Mycorrhizal Genomics Consortium"/>
            <person name="Kohler A."/>
            <person name="Kuo A."/>
            <person name="Nagy L.G."/>
            <person name="Floudas D."/>
            <person name="Copeland A."/>
            <person name="Barry K.W."/>
            <person name="Cichocki N."/>
            <person name="Veneault-Fourrey C."/>
            <person name="LaButti K."/>
            <person name="Lindquist E.A."/>
            <person name="Lipzen A."/>
            <person name="Lundell T."/>
            <person name="Morin E."/>
            <person name="Murat C."/>
            <person name="Riley R."/>
            <person name="Ohm R."/>
            <person name="Sun H."/>
            <person name="Tunlid A."/>
            <person name="Henrissat B."/>
            <person name="Grigoriev I.V."/>
            <person name="Hibbett D.S."/>
            <person name="Martin F."/>
        </authorList>
    </citation>
    <scope>NUCLEOTIDE SEQUENCE [LARGE SCALE GENOMIC DNA]</scope>
    <source>
        <strain evidence="7 8">SS14</strain>
    </source>
</reference>
<dbReference type="OrthoDB" id="5215911at2759"/>
<dbReference type="InterPro" id="IPR036259">
    <property type="entry name" value="MFS_trans_sf"/>
</dbReference>
<evidence type="ECO:0000313" key="7">
    <source>
        <dbReference type="EMBL" id="KIJ26534.1"/>
    </source>
</evidence>
<evidence type="ECO:0000256" key="1">
    <source>
        <dbReference type="ARBA" id="ARBA00004141"/>
    </source>
</evidence>
<keyword evidence="8" id="KW-1185">Reference proteome</keyword>
<gene>
    <name evidence="7" type="ORF">M422DRAFT_55467</name>
</gene>
<feature type="transmembrane region" description="Helical" evidence="5">
    <location>
        <begin position="459"/>
        <end position="479"/>
    </location>
</feature>
<feature type="transmembrane region" description="Helical" evidence="5">
    <location>
        <begin position="61"/>
        <end position="80"/>
    </location>
</feature>
<feature type="transmembrane region" description="Helical" evidence="5">
    <location>
        <begin position="182"/>
        <end position="203"/>
    </location>
</feature>
<feature type="transmembrane region" description="Helical" evidence="5">
    <location>
        <begin position="366"/>
        <end position="383"/>
    </location>
</feature>
<keyword evidence="2 5" id="KW-0812">Transmembrane</keyword>
<dbReference type="AlphaFoldDB" id="A0A0C9TXK5"/>
<comment type="subcellular location">
    <subcellularLocation>
        <location evidence="1">Membrane</location>
        <topology evidence="1">Multi-pass membrane protein</topology>
    </subcellularLocation>
</comment>
<organism evidence="7 8">
    <name type="scientific">Sphaerobolus stellatus (strain SS14)</name>
    <dbReference type="NCBI Taxonomy" id="990650"/>
    <lineage>
        <taxon>Eukaryota</taxon>
        <taxon>Fungi</taxon>
        <taxon>Dikarya</taxon>
        <taxon>Basidiomycota</taxon>
        <taxon>Agaricomycotina</taxon>
        <taxon>Agaricomycetes</taxon>
        <taxon>Phallomycetidae</taxon>
        <taxon>Geastrales</taxon>
        <taxon>Sphaerobolaceae</taxon>
        <taxon>Sphaerobolus</taxon>
    </lineage>
</organism>
<feature type="domain" description="Major facilitator superfamily (MFS) profile" evidence="6">
    <location>
        <begin position="1"/>
        <end position="496"/>
    </location>
</feature>
<dbReference type="GO" id="GO:0005886">
    <property type="term" value="C:plasma membrane"/>
    <property type="evidence" value="ECO:0007669"/>
    <property type="project" value="TreeGrafter"/>
</dbReference>
<feature type="transmembrane region" description="Helical" evidence="5">
    <location>
        <begin position="209"/>
        <end position="233"/>
    </location>
</feature>
<evidence type="ECO:0000256" key="3">
    <source>
        <dbReference type="ARBA" id="ARBA00022989"/>
    </source>
</evidence>
<dbReference type="Gene3D" id="1.20.1250.20">
    <property type="entry name" value="MFS general substrate transporter like domains"/>
    <property type="match status" value="1"/>
</dbReference>
<dbReference type="InterPro" id="IPR020846">
    <property type="entry name" value="MFS_dom"/>
</dbReference>
<dbReference type="InterPro" id="IPR011701">
    <property type="entry name" value="MFS"/>
</dbReference>
<protein>
    <recommendedName>
        <fullName evidence="6">Major facilitator superfamily (MFS) profile domain-containing protein</fullName>
    </recommendedName>
</protein>
<dbReference type="GO" id="GO:0022857">
    <property type="term" value="F:transmembrane transporter activity"/>
    <property type="evidence" value="ECO:0007669"/>
    <property type="project" value="InterPro"/>
</dbReference>
<keyword evidence="3 5" id="KW-1133">Transmembrane helix</keyword>
<dbReference type="EMBL" id="KN837365">
    <property type="protein sequence ID" value="KIJ26534.1"/>
    <property type="molecule type" value="Genomic_DNA"/>
</dbReference>
<feature type="transmembrane region" description="Helical" evidence="5">
    <location>
        <begin position="123"/>
        <end position="140"/>
    </location>
</feature>
<accession>A0A0C9TXK5</accession>
<keyword evidence="4 5" id="KW-0472">Membrane</keyword>
<evidence type="ECO:0000256" key="2">
    <source>
        <dbReference type="ARBA" id="ARBA00022692"/>
    </source>
</evidence>
<dbReference type="Proteomes" id="UP000054279">
    <property type="component" value="Unassembled WGS sequence"/>
</dbReference>
<evidence type="ECO:0000259" key="6">
    <source>
        <dbReference type="PROSITE" id="PS50850"/>
    </source>
</evidence>
<proteinExistence type="predicted"/>
<evidence type="ECO:0000313" key="8">
    <source>
        <dbReference type="Proteomes" id="UP000054279"/>
    </source>
</evidence>
<dbReference type="PANTHER" id="PTHR23502:SF20">
    <property type="entry name" value="TRANSPORTER, PUTATIVE (AFU_ORTHOLOGUE AFUA_6G13880)-RELATED"/>
    <property type="match status" value="1"/>
</dbReference>